<dbReference type="PROSITE" id="PS50003">
    <property type="entry name" value="PH_DOMAIN"/>
    <property type="match status" value="1"/>
</dbReference>
<feature type="compositionally biased region" description="Low complexity" evidence="1">
    <location>
        <begin position="170"/>
        <end position="188"/>
    </location>
</feature>
<feature type="domain" description="PH" evidence="2">
    <location>
        <begin position="32"/>
        <end position="154"/>
    </location>
</feature>
<evidence type="ECO:0000256" key="1">
    <source>
        <dbReference type="SAM" id="MobiDB-lite"/>
    </source>
</evidence>
<organism evidence="3">
    <name type="scientific">Phallusia mammillata</name>
    <dbReference type="NCBI Taxonomy" id="59560"/>
    <lineage>
        <taxon>Eukaryota</taxon>
        <taxon>Metazoa</taxon>
        <taxon>Chordata</taxon>
        <taxon>Tunicata</taxon>
        <taxon>Ascidiacea</taxon>
        <taxon>Phlebobranchia</taxon>
        <taxon>Ascidiidae</taxon>
        <taxon>Phallusia</taxon>
    </lineage>
</organism>
<dbReference type="SUPFAM" id="SSF50729">
    <property type="entry name" value="PH domain-like"/>
    <property type="match status" value="1"/>
</dbReference>
<reference evidence="3" key="1">
    <citation type="submission" date="2020-04" db="EMBL/GenBank/DDBJ databases">
        <authorList>
            <person name="Neveu A P."/>
        </authorList>
    </citation>
    <scope>NUCLEOTIDE SEQUENCE</scope>
    <source>
        <tissue evidence="3">Whole embryo</tissue>
    </source>
</reference>
<evidence type="ECO:0000313" key="3">
    <source>
        <dbReference type="EMBL" id="CAB3260436.1"/>
    </source>
</evidence>
<protein>
    <submittedName>
        <fullName evidence="3">Uncharacterized protein LOC100175398</fullName>
    </submittedName>
</protein>
<evidence type="ECO:0000259" key="2">
    <source>
        <dbReference type="PROSITE" id="PS50003"/>
    </source>
</evidence>
<feature type="region of interest" description="Disordered" evidence="1">
    <location>
        <begin position="170"/>
        <end position="216"/>
    </location>
</feature>
<accession>A0A6F9DH50</accession>
<sequence length="354" mass="38859">MMTPLGSIFRTGANKPPKIDQHSLFTSIQVSAAVLQGDLQVYEPWKRKRSKPKECHVTLYVNETSPFLVWHKIEKGNKQVNAVVANIVPDDNPASPNATPKPRCVLPVSRAKLRKTTGGSFELTDFASSLTFRFVASTIKEAESWVKKLSSESLREAKLDMRSICSSCSSFSSSTSSFNSHTSPDSSPNEGGRFFPASNNGEREQNAKSRHRKSASFSDATGALMQLLNNGTPGRLQPITPEDGLEIPEESTPNLDVFAVKSTADHIAACKLGHVRSNSKTFPRVQASKAAAAARQQQQHMRAQPHLGIHVALDRHRPELRQARSTPTESPTEKPSPDFSTLPFSEFFVHVPST</sequence>
<dbReference type="EMBL" id="LR786373">
    <property type="protein sequence ID" value="CAB3260436.1"/>
    <property type="molecule type" value="mRNA"/>
</dbReference>
<proteinExistence type="evidence at transcript level"/>
<gene>
    <name evidence="3" type="primary">LOC100175398</name>
</gene>
<dbReference type="SMART" id="SM00233">
    <property type="entry name" value="PH"/>
    <property type="match status" value="1"/>
</dbReference>
<dbReference type="AlphaFoldDB" id="A0A6F9DH50"/>
<name>A0A6F9DH50_9ASCI</name>
<dbReference type="InterPro" id="IPR001849">
    <property type="entry name" value="PH_domain"/>
</dbReference>
<feature type="region of interest" description="Disordered" evidence="1">
    <location>
        <begin position="320"/>
        <end position="341"/>
    </location>
</feature>